<evidence type="ECO:0000313" key="2">
    <source>
        <dbReference type="EMBL" id="MBB4267309.1"/>
    </source>
</evidence>
<proteinExistence type="predicted"/>
<dbReference type="EMBL" id="JACIGK010000024">
    <property type="protein sequence ID" value="MBB4267309.1"/>
    <property type="molecule type" value="Genomic_DNA"/>
</dbReference>
<dbReference type="AlphaFoldDB" id="A0A7W6REY4"/>
<reference evidence="2 3" key="1">
    <citation type="submission" date="2020-08" db="EMBL/GenBank/DDBJ databases">
        <title>Genome sequencing of Purple Non-Sulfur Bacteria from various extreme environments.</title>
        <authorList>
            <person name="Mayer M."/>
        </authorList>
    </citation>
    <scope>NUCLEOTIDE SEQUENCE [LARGE SCALE GENOMIC DNA]</scope>
    <source>
        <strain evidence="2 3">JA131</strain>
    </source>
</reference>
<keyword evidence="3" id="KW-1185">Reference proteome</keyword>
<organism evidence="2 3">
    <name type="scientific">Roseospira visakhapatnamensis</name>
    <dbReference type="NCBI Taxonomy" id="390880"/>
    <lineage>
        <taxon>Bacteria</taxon>
        <taxon>Pseudomonadati</taxon>
        <taxon>Pseudomonadota</taxon>
        <taxon>Alphaproteobacteria</taxon>
        <taxon>Rhodospirillales</taxon>
        <taxon>Rhodospirillaceae</taxon>
        <taxon>Roseospira</taxon>
    </lineage>
</organism>
<dbReference type="RefSeq" id="WP_343058617.1">
    <property type="nucleotide sequence ID" value="NZ_JACIGK010000024.1"/>
</dbReference>
<sequence length="114" mass="12344">MDAALRAAVTQLESAVQEQERAVNRILGLTELLISHAPDRQSRLRIEAIMESCAFQDLTGQRIRKVKALLSRLTTLPPGSVHLAAMPMVPPADEGGAPHSGLSQAEVDRLLGKR</sequence>
<evidence type="ECO:0000313" key="3">
    <source>
        <dbReference type="Proteomes" id="UP000554286"/>
    </source>
</evidence>
<dbReference type="Gene3D" id="1.10.287.500">
    <property type="entry name" value="Helix hairpin bin"/>
    <property type="match status" value="1"/>
</dbReference>
<protein>
    <submittedName>
        <fullName evidence="2">Transposase</fullName>
    </submittedName>
</protein>
<gene>
    <name evidence="2" type="ORF">GGD89_002950</name>
</gene>
<evidence type="ECO:0000256" key="1">
    <source>
        <dbReference type="SAM" id="MobiDB-lite"/>
    </source>
</evidence>
<name>A0A7W6REY4_9PROT</name>
<dbReference type="Proteomes" id="UP000554286">
    <property type="component" value="Unassembled WGS sequence"/>
</dbReference>
<accession>A0A7W6REY4</accession>
<feature type="region of interest" description="Disordered" evidence="1">
    <location>
        <begin position="84"/>
        <end position="114"/>
    </location>
</feature>
<comment type="caution">
    <text evidence="2">The sequence shown here is derived from an EMBL/GenBank/DDBJ whole genome shotgun (WGS) entry which is preliminary data.</text>
</comment>
<dbReference type="SUPFAM" id="SSF75708">
    <property type="entry name" value="Chemotaxis phosphatase CheZ"/>
    <property type="match status" value="1"/>
</dbReference>